<dbReference type="AlphaFoldDB" id="A0A8U0ILA5"/>
<feature type="transmembrane region" description="Helical" evidence="14">
    <location>
        <begin position="121"/>
        <end position="145"/>
    </location>
</feature>
<evidence type="ECO:0000256" key="10">
    <source>
        <dbReference type="ARBA" id="ARBA00022989"/>
    </source>
</evidence>
<feature type="binding site" evidence="16">
    <location>
        <position position="178"/>
    </location>
    <ligand>
        <name>Zn(2+)</name>
        <dbReference type="ChEBI" id="CHEBI:29105"/>
        <note>catalytic</note>
    </ligand>
</feature>
<keyword evidence="11 14" id="KW-0482">Metalloprotease</keyword>
<comment type="subcellular location">
    <subcellularLocation>
        <location evidence="1 14">Cell membrane</location>
        <topology evidence="1 14">Multi-pass membrane protein</topology>
    </subcellularLocation>
</comment>
<evidence type="ECO:0000256" key="5">
    <source>
        <dbReference type="ARBA" id="ARBA00022692"/>
    </source>
</evidence>
<sequence>MKGYRVLSVWGIPIRINVSLVVVLPILAWLIGSGEQIDLYTQIINGFPIVALDPAALRAGNTPWFIGIAAAVGLFVSVTLHELGHAWAARRYDIEVESITLWLLGGLANLKAMPREWQQELWIALAGPAASVLVAAVCYGVVLALPASVPAVTFVVGWLVVTNVVLTVFNLLPAFPMDGGRVLRALLARSRPYAEATRTAARIGSLFAIGFAVLGVLSFSPMLLILALFVYGAANGESRMVALETLLDGVTAEDVMDPDAEVVSAETPLSELGERMLADRRTAYTVADESGSIVGVVSLDRLRQGRRREAATVGDVMVETFPTVAPDAPMFEVVGLMNEARASAALVEADGEVVGILTSADLATTLAVRREAETPTGPRVAM</sequence>
<dbReference type="CDD" id="cd06164">
    <property type="entry name" value="S2P-M50_SpoIVFB_CBS"/>
    <property type="match status" value="1"/>
</dbReference>
<proteinExistence type="inferred from homology"/>
<evidence type="ECO:0000256" key="1">
    <source>
        <dbReference type="ARBA" id="ARBA00004651"/>
    </source>
</evidence>
<feature type="transmembrane region" description="Helical" evidence="14">
    <location>
        <begin position="12"/>
        <end position="31"/>
    </location>
</feature>
<dbReference type="Gene3D" id="3.10.580.10">
    <property type="entry name" value="CBS-domain"/>
    <property type="match status" value="1"/>
</dbReference>
<dbReference type="EMBL" id="CP096658">
    <property type="protein sequence ID" value="UPW00819.1"/>
    <property type="molecule type" value="Genomic_DNA"/>
</dbReference>
<evidence type="ECO:0000256" key="17">
    <source>
        <dbReference type="PROSITE-ProRule" id="PRU00703"/>
    </source>
</evidence>
<evidence type="ECO:0000313" key="19">
    <source>
        <dbReference type="EMBL" id="UPW00819.1"/>
    </source>
</evidence>
<dbReference type="RefSeq" id="WP_248655227.1">
    <property type="nucleotide sequence ID" value="NZ_CP096658.1"/>
</dbReference>
<keyword evidence="5 14" id="KW-0812">Transmembrane</keyword>
<feature type="binding site" evidence="16">
    <location>
        <position position="85"/>
    </location>
    <ligand>
        <name>Zn(2+)</name>
        <dbReference type="ChEBI" id="CHEBI:29105"/>
        <note>catalytic</note>
    </ligand>
</feature>
<keyword evidence="7" id="KW-0677">Repeat</keyword>
<dbReference type="GO" id="GO:0008237">
    <property type="term" value="F:metallopeptidase activity"/>
    <property type="evidence" value="ECO:0007669"/>
    <property type="project" value="UniProtKB-UniRule"/>
</dbReference>
<reference evidence="19" key="1">
    <citation type="submission" date="2022-04" db="EMBL/GenBank/DDBJ databases">
        <title>Diverse halophilic archaea isolated from saline environments.</title>
        <authorList>
            <person name="Cui H.-L."/>
        </authorList>
    </citation>
    <scope>NUCLEOTIDE SEQUENCE</scope>
    <source>
        <strain evidence="19">XZYJT40</strain>
    </source>
</reference>
<evidence type="ECO:0000256" key="15">
    <source>
        <dbReference type="PIRSR" id="PIRSR006404-1"/>
    </source>
</evidence>
<evidence type="ECO:0000256" key="3">
    <source>
        <dbReference type="ARBA" id="ARBA00022475"/>
    </source>
</evidence>
<name>A0A8U0ILA5_9EURY</name>
<feature type="binding site" evidence="16">
    <location>
        <position position="81"/>
    </location>
    <ligand>
        <name>Zn(2+)</name>
        <dbReference type="ChEBI" id="CHEBI:29105"/>
        <note>catalytic</note>
    </ligand>
</feature>
<evidence type="ECO:0000256" key="4">
    <source>
        <dbReference type="ARBA" id="ARBA00022670"/>
    </source>
</evidence>
<evidence type="ECO:0000256" key="2">
    <source>
        <dbReference type="ARBA" id="ARBA00007931"/>
    </source>
</evidence>
<keyword evidence="6 14" id="KW-0479">Metal-binding</keyword>
<keyword evidence="4 14" id="KW-0645">Protease</keyword>
<dbReference type="KEGG" id="haxz:M0R88_01635"/>
<feature type="transmembrane region" description="Helical" evidence="14">
    <location>
        <begin position="206"/>
        <end position="231"/>
    </location>
</feature>
<comment type="cofactor">
    <cofactor evidence="14 16">
        <name>Zn(2+)</name>
        <dbReference type="ChEBI" id="CHEBI:29105"/>
    </cofactor>
    <text evidence="14 16">Binds 1 zinc ion per subunit.</text>
</comment>
<dbReference type="GeneID" id="72188516"/>
<keyword evidence="13 14" id="KW-0472">Membrane</keyword>
<feature type="transmembrane region" description="Helical" evidence="14">
    <location>
        <begin position="64"/>
        <end position="83"/>
    </location>
</feature>
<dbReference type="SUPFAM" id="SSF54631">
    <property type="entry name" value="CBS-domain pair"/>
    <property type="match status" value="1"/>
</dbReference>
<evidence type="ECO:0000256" key="13">
    <source>
        <dbReference type="ARBA" id="ARBA00023136"/>
    </source>
</evidence>
<keyword evidence="12 17" id="KW-0129">CBS domain</keyword>
<keyword evidence="9 14" id="KW-0862">Zinc</keyword>
<keyword evidence="10 14" id="KW-1133">Transmembrane helix</keyword>
<organism evidence="19 20">
    <name type="scientific">Halorussus gelatinilyticus</name>
    <dbReference type="NCBI Taxonomy" id="2937524"/>
    <lineage>
        <taxon>Archaea</taxon>
        <taxon>Methanobacteriati</taxon>
        <taxon>Methanobacteriota</taxon>
        <taxon>Stenosarchaea group</taxon>
        <taxon>Halobacteria</taxon>
        <taxon>Halobacteriales</taxon>
        <taxon>Haladaptataceae</taxon>
        <taxon>Halorussus</taxon>
    </lineage>
</organism>
<evidence type="ECO:0000256" key="11">
    <source>
        <dbReference type="ARBA" id="ARBA00023049"/>
    </source>
</evidence>
<dbReference type="PANTHER" id="PTHR39188:SF3">
    <property type="entry name" value="STAGE IV SPORULATION PROTEIN FB"/>
    <property type="match status" value="1"/>
</dbReference>
<protein>
    <recommendedName>
        <fullName evidence="14">Zinc metalloprotease</fullName>
    </recommendedName>
</protein>
<accession>A0A8U0ILA5</accession>
<dbReference type="InterPro" id="IPR000644">
    <property type="entry name" value="CBS_dom"/>
</dbReference>
<keyword evidence="8 14" id="KW-0378">Hydrolase</keyword>
<feature type="domain" description="CBS" evidence="18">
    <location>
        <begin position="317"/>
        <end position="373"/>
    </location>
</feature>
<dbReference type="GO" id="GO:0005886">
    <property type="term" value="C:plasma membrane"/>
    <property type="evidence" value="ECO:0007669"/>
    <property type="project" value="UniProtKB-SubCell"/>
</dbReference>
<feature type="transmembrane region" description="Helical" evidence="14">
    <location>
        <begin position="151"/>
        <end position="172"/>
    </location>
</feature>
<feature type="domain" description="CBS" evidence="18">
    <location>
        <begin position="256"/>
        <end position="312"/>
    </location>
</feature>
<comment type="similarity">
    <text evidence="2 14">Belongs to the peptidase M50B family.</text>
</comment>
<evidence type="ECO:0000313" key="20">
    <source>
        <dbReference type="Proteomes" id="UP000830434"/>
    </source>
</evidence>
<dbReference type="GO" id="GO:0046872">
    <property type="term" value="F:metal ion binding"/>
    <property type="evidence" value="ECO:0007669"/>
    <property type="project" value="UniProtKB-UniRule"/>
</dbReference>
<keyword evidence="3 14" id="KW-1003">Cell membrane</keyword>
<dbReference type="PIRSF" id="PIRSF006404">
    <property type="entry name" value="UCP006404_Pept_M50_CBS"/>
    <property type="match status" value="1"/>
</dbReference>
<evidence type="ECO:0000256" key="8">
    <source>
        <dbReference type="ARBA" id="ARBA00022801"/>
    </source>
</evidence>
<evidence type="ECO:0000256" key="9">
    <source>
        <dbReference type="ARBA" id="ARBA00022833"/>
    </source>
</evidence>
<dbReference type="InterPro" id="IPR016483">
    <property type="entry name" value="UCP006404_Pept_M50_CBS"/>
</dbReference>
<dbReference type="Pfam" id="PF02163">
    <property type="entry name" value="Peptidase_M50"/>
    <property type="match status" value="2"/>
</dbReference>
<dbReference type="SMART" id="SM00116">
    <property type="entry name" value="CBS"/>
    <property type="match status" value="2"/>
</dbReference>
<feature type="active site" evidence="15">
    <location>
        <position position="82"/>
    </location>
</feature>
<evidence type="ECO:0000256" key="12">
    <source>
        <dbReference type="ARBA" id="ARBA00023122"/>
    </source>
</evidence>
<evidence type="ECO:0000256" key="14">
    <source>
        <dbReference type="PIRNR" id="PIRNR006404"/>
    </source>
</evidence>
<dbReference type="InterPro" id="IPR046342">
    <property type="entry name" value="CBS_dom_sf"/>
</dbReference>
<gene>
    <name evidence="19" type="ORF">M0R88_01635</name>
</gene>
<evidence type="ECO:0000256" key="7">
    <source>
        <dbReference type="ARBA" id="ARBA00022737"/>
    </source>
</evidence>
<dbReference type="InterPro" id="IPR008915">
    <property type="entry name" value="Peptidase_M50"/>
</dbReference>
<evidence type="ECO:0000256" key="6">
    <source>
        <dbReference type="ARBA" id="ARBA00022723"/>
    </source>
</evidence>
<dbReference type="GO" id="GO:0006508">
    <property type="term" value="P:proteolysis"/>
    <property type="evidence" value="ECO:0007669"/>
    <property type="project" value="UniProtKB-KW"/>
</dbReference>
<evidence type="ECO:0000256" key="16">
    <source>
        <dbReference type="PIRSR" id="PIRSR006404-2"/>
    </source>
</evidence>
<keyword evidence="20" id="KW-1185">Reference proteome</keyword>
<dbReference type="Proteomes" id="UP000830434">
    <property type="component" value="Chromosome"/>
</dbReference>
<evidence type="ECO:0000259" key="18">
    <source>
        <dbReference type="PROSITE" id="PS51371"/>
    </source>
</evidence>
<dbReference type="PROSITE" id="PS51371">
    <property type="entry name" value="CBS"/>
    <property type="match status" value="2"/>
</dbReference>
<dbReference type="PANTHER" id="PTHR39188">
    <property type="entry name" value="MEMBRANE-ASSOCIATED ZINC METALLOPROTEASE M50B"/>
    <property type="match status" value="1"/>
</dbReference>
<dbReference type="Pfam" id="PF00571">
    <property type="entry name" value="CBS"/>
    <property type="match status" value="2"/>
</dbReference>